<feature type="region of interest" description="Disordered" evidence="1">
    <location>
        <begin position="206"/>
        <end position="267"/>
    </location>
</feature>
<gene>
    <name evidence="3" type="ORF">SEMRO_2510_G329790.1</name>
</gene>
<name>A0A9N8EWI2_9STRA</name>
<keyword evidence="2" id="KW-0472">Membrane</keyword>
<feature type="compositionally biased region" description="Low complexity" evidence="1">
    <location>
        <begin position="165"/>
        <end position="194"/>
    </location>
</feature>
<dbReference type="AlphaFoldDB" id="A0A9N8EWI2"/>
<evidence type="ECO:0000313" key="4">
    <source>
        <dbReference type="Proteomes" id="UP001153069"/>
    </source>
</evidence>
<feature type="region of interest" description="Disordered" evidence="1">
    <location>
        <begin position="131"/>
        <end position="194"/>
    </location>
</feature>
<dbReference type="Proteomes" id="UP001153069">
    <property type="component" value="Unassembled WGS sequence"/>
</dbReference>
<protein>
    <submittedName>
        <fullName evidence="3">Uncharacterized protein</fullName>
    </submittedName>
</protein>
<feature type="transmembrane region" description="Helical" evidence="2">
    <location>
        <begin position="24"/>
        <end position="46"/>
    </location>
</feature>
<feature type="compositionally biased region" description="Basic residues" evidence="1">
    <location>
        <begin position="143"/>
        <end position="158"/>
    </location>
</feature>
<feature type="compositionally biased region" description="Low complexity" evidence="1">
    <location>
        <begin position="230"/>
        <end position="241"/>
    </location>
</feature>
<keyword evidence="2" id="KW-1133">Transmembrane helix</keyword>
<keyword evidence="4" id="KW-1185">Reference proteome</keyword>
<dbReference type="EMBL" id="CAICTM010002508">
    <property type="protein sequence ID" value="CAB9529462.1"/>
    <property type="molecule type" value="Genomic_DNA"/>
</dbReference>
<evidence type="ECO:0000256" key="2">
    <source>
        <dbReference type="SAM" id="Phobius"/>
    </source>
</evidence>
<evidence type="ECO:0000313" key="3">
    <source>
        <dbReference type="EMBL" id="CAB9529462.1"/>
    </source>
</evidence>
<dbReference type="OrthoDB" id="48605at2759"/>
<sequence length="292" mass="31582">MAPPNPTNMPRSAVPKPPGPPLPVLLYGLVMVPIAAFAGWVVTYGHDEEALERKLRDKYGKEIKEVESRRQQMSEVYMAAIKNPGSDAAQEERLKQLLRGGKGDVKRHHAIDRKYYGTEEGLEKQRITIEEQMQQHQEAEKAKMKKVKKKLKKLKKKKKAEEEAAAAAASSSDTTTDSETESVSGTSKQKAAAGGIAAALASVASYTTSTNTEQQTDNNAPQNKSQSAPSEETTVVKSTASSKKEKKKRKKMDKEAASSSSSIDRNQIATLTAVAGVAALVGFLVGGGSRRQ</sequence>
<evidence type="ECO:0000256" key="1">
    <source>
        <dbReference type="SAM" id="MobiDB-lite"/>
    </source>
</evidence>
<feature type="transmembrane region" description="Helical" evidence="2">
    <location>
        <begin position="268"/>
        <end position="286"/>
    </location>
</feature>
<organism evidence="3 4">
    <name type="scientific">Seminavis robusta</name>
    <dbReference type="NCBI Taxonomy" id="568900"/>
    <lineage>
        <taxon>Eukaryota</taxon>
        <taxon>Sar</taxon>
        <taxon>Stramenopiles</taxon>
        <taxon>Ochrophyta</taxon>
        <taxon>Bacillariophyta</taxon>
        <taxon>Bacillariophyceae</taxon>
        <taxon>Bacillariophycidae</taxon>
        <taxon>Naviculales</taxon>
        <taxon>Naviculaceae</taxon>
        <taxon>Seminavis</taxon>
    </lineage>
</organism>
<comment type="caution">
    <text evidence="3">The sequence shown here is derived from an EMBL/GenBank/DDBJ whole genome shotgun (WGS) entry which is preliminary data.</text>
</comment>
<feature type="compositionally biased region" description="Polar residues" evidence="1">
    <location>
        <begin position="206"/>
        <end position="229"/>
    </location>
</feature>
<accession>A0A9N8EWI2</accession>
<reference evidence="3" key="1">
    <citation type="submission" date="2020-06" db="EMBL/GenBank/DDBJ databases">
        <authorList>
            <consortium name="Plant Systems Biology data submission"/>
        </authorList>
    </citation>
    <scope>NUCLEOTIDE SEQUENCE</scope>
    <source>
        <strain evidence="3">D6</strain>
    </source>
</reference>
<proteinExistence type="predicted"/>
<keyword evidence="2" id="KW-0812">Transmembrane</keyword>